<keyword evidence="5" id="KW-0186">Copper</keyword>
<dbReference type="PANTHER" id="PTHR34192:SF10">
    <property type="entry name" value="PLASTOCYANIN MAJOR ISOFORM, CHLOROPLASTIC-RELATED"/>
    <property type="match status" value="1"/>
</dbReference>
<dbReference type="InterPro" id="IPR028871">
    <property type="entry name" value="BlueCu_1_BS"/>
</dbReference>
<feature type="domain" description="Blue (type 1) copper" evidence="7">
    <location>
        <begin position="39"/>
        <end position="137"/>
    </location>
</feature>
<dbReference type="Gene3D" id="2.60.40.420">
    <property type="entry name" value="Cupredoxins - blue copper proteins"/>
    <property type="match status" value="1"/>
</dbReference>
<dbReference type="GO" id="GO:0016020">
    <property type="term" value="C:membrane"/>
    <property type="evidence" value="ECO:0007669"/>
    <property type="project" value="UniProtKB-SubCell"/>
</dbReference>
<dbReference type="Pfam" id="PF00127">
    <property type="entry name" value="Copper-bind"/>
    <property type="match status" value="1"/>
</dbReference>
<evidence type="ECO:0000256" key="6">
    <source>
        <dbReference type="ARBA" id="ARBA00023136"/>
    </source>
</evidence>
<evidence type="ECO:0000256" key="5">
    <source>
        <dbReference type="ARBA" id="ARBA00023008"/>
    </source>
</evidence>
<keyword evidence="2" id="KW-0813">Transport</keyword>
<evidence type="ECO:0000256" key="2">
    <source>
        <dbReference type="ARBA" id="ARBA00022448"/>
    </source>
</evidence>
<dbReference type="EMBL" id="JBHUCZ010000003">
    <property type="protein sequence ID" value="MFD1567318.1"/>
    <property type="molecule type" value="Genomic_DNA"/>
</dbReference>
<evidence type="ECO:0000313" key="9">
    <source>
        <dbReference type="Proteomes" id="UP001597139"/>
    </source>
</evidence>
<dbReference type="PANTHER" id="PTHR34192">
    <property type="entry name" value="PLASTOCYANIN MAJOR ISOFORM, CHLOROPLASTIC-RELATED"/>
    <property type="match status" value="1"/>
</dbReference>
<keyword evidence="3" id="KW-0479">Metal-binding</keyword>
<comment type="caution">
    <text evidence="8">The sequence shown here is derived from an EMBL/GenBank/DDBJ whole genome shotgun (WGS) entry which is preliminary data.</text>
</comment>
<proteinExistence type="predicted"/>
<dbReference type="RefSeq" id="WP_267646296.1">
    <property type="nucleotide sequence ID" value="NZ_JANHGR010000001.1"/>
</dbReference>
<keyword evidence="6" id="KW-0472">Membrane</keyword>
<dbReference type="PROSITE" id="PS00196">
    <property type="entry name" value="COPPER_BLUE"/>
    <property type="match status" value="1"/>
</dbReference>
<dbReference type="AlphaFoldDB" id="A0ABD6BQ99"/>
<sequence>MDRRRYLVAVGTGAALSLSGCLGLSEGQRSYDVGMTPNSFDPGTITVAKGEEVVWENTGTRDHTVTAYEASLPDGAAFFASGGYDDEKAARDAWANSSGGAISNGETFTHTFEIPGEYEYFCVPHETGGMQGTVIVEDRTPTPSPTPEE</sequence>
<dbReference type="Proteomes" id="UP001597139">
    <property type="component" value="Unassembled WGS sequence"/>
</dbReference>
<dbReference type="PROSITE" id="PS51257">
    <property type="entry name" value="PROKAR_LIPOPROTEIN"/>
    <property type="match status" value="1"/>
</dbReference>
<evidence type="ECO:0000256" key="1">
    <source>
        <dbReference type="ARBA" id="ARBA00004370"/>
    </source>
</evidence>
<gene>
    <name evidence="8" type="ORF">ACFSAU_07420</name>
</gene>
<keyword evidence="9" id="KW-1185">Reference proteome</keyword>
<accession>A0ABD6BQ99</accession>
<reference evidence="8 9" key="1">
    <citation type="journal article" date="2019" name="Int. J. Syst. Evol. Microbiol.">
        <title>The Global Catalogue of Microorganisms (GCM) 10K type strain sequencing project: providing services to taxonomists for standard genome sequencing and annotation.</title>
        <authorList>
            <consortium name="The Broad Institute Genomics Platform"/>
            <consortium name="The Broad Institute Genome Sequencing Center for Infectious Disease"/>
            <person name="Wu L."/>
            <person name="Ma J."/>
        </authorList>
    </citation>
    <scope>NUCLEOTIDE SEQUENCE [LARGE SCALE GENOMIC DNA]</scope>
    <source>
        <strain evidence="8 9">CGMCC 1.12859</strain>
    </source>
</reference>
<organism evidence="8 9">
    <name type="scientific">Halolamina litorea</name>
    <dbReference type="NCBI Taxonomy" id="1515593"/>
    <lineage>
        <taxon>Archaea</taxon>
        <taxon>Methanobacteriati</taxon>
        <taxon>Methanobacteriota</taxon>
        <taxon>Stenosarchaea group</taxon>
        <taxon>Halobacteria</taxon>
        <taxon>Halobacteriales</taxon>
        <taxon>Haloferacaceae</taxon>
    </lineage>
</organism>
<evidence type="ECO:0000256" key="3">
    <source>
        <dbReference type="ARBA" id="ARBA00022723"/>
    </source>
</evidence>
<protein>
    <submittedName>
        <fullName evidence="8">Plastocyanin/azurin family copper-binding protein</fullName>
    </submittedName>
</protein>
<dbReference type="InterPro" id="IPR000923">
    <property type="entry name" value="BlueCu_1"/>
</dbReference>
<evidence type="ECO:0000259" key="7">
    <source>
        <dbReference type="Pfam" id="PF00127"/>
    </source>
</evidence>
<name>A0ABD6BQ99_9EURY</name>
<dbReference type="SUPFAM" id="SSF49503">
    <property type="entry name" value="Cupredoxins"/>
    <property type="match status" value="1"/>
</dbReference>
<comment type="subcellular location">
    <subcellularLocation>
        <location evidence="1">Membrane</location>
    </subcellularLocation>
</comment>
<dbReference type="GO" id="GO:0046872">
    <property type="term" value="F:metal ion binding"/>
    <property type="evidence" value="ECO:0007669"/>
    <property type="project" value="UniProtKB-KW"/>
</dbReference>
<keyword evidence="4" id="KW-0249">Electron transport</keyword>
<evidence type="ECO:0000256" key="4">
    <source>
        <dbReference type="ARBA" id="ARBA00022982"/>
    </source>
</evidence>
<dbReference type="InterPro" id="IPR008972">
    <property type="entry name" value="Cupredoxin"/>
</dbReference>
<evidence type="ECO:0000313" key="8">
    <source>
        <dbReference type="EMBL" id="MFD1567318.1"/>
    </source>
</evidence>